<dbReference type="PANTHER" id="PTHR43135">
    <property type="entry name" value="ALPHA-D-RIBOSE 1-METHYLPHOSPHONATE 5-TRIPHOSPHATE DIPHOSPHATASE"/>
    <property type="match status" value="1"/>
</dbReference>
<accession>A0A0F9UCC3</accession>
<evidence type="ECO:0000259" key="1">
    <source>
        <dbReference type="Pfam" id="PF01979"/>
    </source>
</evidence>
<dbReference type="InterPro" id="IPR032466">
    <property type="entry name" value="Metal_Hydrolase"/>
</dbReference>
<dbReference type="AlphaFoldDB" id="A0A0F9UCC3"/>
<dbReference type="SUPFAM" id="SSF51556">
    <property type="entry name" value="Metallo-dependent hydrolases"/>
    <property type="match status" value="1"/>
</dbReference>
<reference evidence="2" key="1">
    <citation type="journal article" date="2015" name="Nature">
        <title>Complex archaea that bridge the gap between prokaryotes and eukaryotes.</title>
        <authorList>
            <person name="Spang A."/>
            <person name="Saw J.H."/>
            <person name="Jorgensen S.L."/>
            <person name="Zaremba-Niedzwiedzka K."/>
            <person name="Martijn J."/>
            <person name="Lind A.E."/>
            <person name="van Eijk R."/>
            <person name="Schleper C."/>
            <person name="Guy L."/>
            <person name="Ettema T.J."/>
        </authorList>
    </citation>
    <scope>NUCLEOTIDE SEQUENCE</scope>
</reference>
<protein>
    <recommendedName>
        <fullName evidence="1">Amidohydrolase-related domain-containing protein</fullName>
    </recommendedName>
</protein>
<dbReference type="EMBL" id="LAZR01000120">
    <property type="protein sequence ID" value="KKN89294.1"/>
    <property type="molecule type" value="Genomic_DNA"/>
</dbReference>
<proteinExistence type="predicted"/>
<dbReference type="InterPro" id="IPR006680">
    <property type="entry name" value="Amidohydro-rel"/>
</dbReference>
<sequence>MNNSSIYIILIFGILFSCKDNRTSKTETKTIYDVVFRENLAGTYEKWSTADNSFNYYYTYTDRGRGPEITEEITLNDQNFIVSDSITGVNYLKDSISENFTGKGGIASWKNPMSEDKGDFNSSQLYFRHDGSPAVYEILAQLLLKSEDKKISLYPEGDVELVDNFSITISDSTPVNLLMVKGLDMNPTYLWMQENEMIASISGNLHIIREDFKEFRKELKSIQDTYEDDYLIKISKELSHQVDKTIIKNVNVFSPEGTIVYNQDVFIDGKVIKSIKPSKGKILNGTAQVIDGTGKTLLPGMFDMHTHNTKFRGLLHLAGGVTSVRDLANNKQLNQLSGQFDKNEIIGPNIVTFSGIIDGSGPFANQRNVVDNLEEGLAEIQSYKDLDYDQIKLYSSIRPEWVKPLADKAHKLGMRVSGHIPAYMTASQAINQGYNEIQHMNMLFLNFMSDTIDTRTPLRFTMVANHGVDIDLKSKEYLDFVSLLKSKDILVDPTMAIFENMFVSQKGEPSPTYNKIMNRLPLIEQRAFYSGGLPKAGVQVALYKDSYSNMLNALYDLYKRGVSIVPGTDGLPGFLYHRELELYEKAGIPAAEVIKMATINSAKITGVSDSLGSIEVGKKADLILIDGNPLENISDIRRVEWTIKGGHLYFAEELYNKMGIKHFK</sequence>
<evidence type="ECO:0000313" key="2">
    <source>
        <dbReference type="EMBL" id="KKN89294.1"/>
    </source>
</evidence>
<organism evidence="2">
    <name type="scientific">marine sediment metagenome</name>
    <dbReference type="NCBI Taxonomy" id="412755"/>
    <lineage>
        <taxon>unclassified sequences</taxon>
        <taxon>metagenomes</taxon>
        <taxon>ecological metagenomes</taxon>
    </lineage>
</organism>
<comment type="caution">
    <text evidence="2">The sequence shown here is derived from an EMBL/GenBank/DDBJ whole genome shotgun (WGS) entry which is preliminary data.</text>
</comment>
<dbReference type="SUPFAM" id="SSF51338">
    <property type="entry name" value="Composite domain of metallo-dependent hydrolases"/>
    <property type="match status" value="1"/>
</dbReference>
<feature type="domain" description="Amidohydrolase-related" evidence="1">
    <location>
        <begin position="316"/>
        <end position="646"/>
    </location>
</feature>
<dbReference type="PANTHER" id="PTHR43135:SF3">
    <property type="entry name" value="ALPHA-D-RIBOSE 1-METHYLPHOSPHONATE 5-TRIPHOSPHATE DIPHOSPHATASE"/>
    <property type="match status" value="1"/>
</dbReference>
<gene>
    <name evidence="2" type="ORF">LCGC14_0239510</name>
</gene>
<dbReference type="InterPro" id="IPR011059">
    <property type="entry name" value="Metal-dep_hydrolase_composite"/>
</dbReference>
<dbReference type="InterPro" id="IPR051781">
    <property type="entry name" value="Metallo-dep_Hydrolase"/>
</dbReference>
<dbReference type="Pfam" id="PF01979">
    <property type="entry name" value="Amidohydro_1"/>
    <property type="match status" value="1"/>
</dbReference>
<dbReference type="Gene3D" id="2.30.40.10">
    <property type="entry name" value="Urease, subunit C, domain 1"/>
    <property type="match status" value="1"/>
</dbReference>
<dbReference type="Gene3D" id="3.20.20.140">
    <property type="entry name" value="Metal-dependent hydrolases"/>
    <property type="match status" value="1"/>
</dbReference>
<dbReference type="GO" id="GO:0016810">
    <property type="term" value="F:hydrolase activity, acting on carbon-nitrogen (but not peptide) bonds"/>
    <property type="evidence" value="ECO:0007669"/>
    <property type="project" value="InterPro"/>
</dbReference>
<name>A0A0F9UCC3_9ZZZZ</name>